<keyword evidence="4 6" id="KW-0378">Hydrolase</keyword>
<dbReference type="SUPFAM" id="SSF50494">
    <property type="entry name" value="Trypsin-like serine proteases"/>
    <property type="match status" value="1"/>
</dbReference>
<comment type="similarity">
    <text evidence="1 6">Belongs to the peptidase S1B family.</text>
</comment>
<evidence type="ECO:0000256" key="4">
    <source>
        <dbReference type="ARBA" id="ARBA00022801"/>
    </source>
</evidence>
<dbReference type="PANTHER" id="PTHR36234:SF5">
    <property type="entry name" value="LYSYL ENDOPEPTIDASE"/>
    <property type="match status" value="1"/>
</dbReference>
<name>A0A2N8PIT3_STRNR</name>
<evidence type="ECO:0000256" key="2">
    <source>
        <dbReference type="ARBA" id="ARBA00022670"/>
    </source>
</evidence>
<gene>
    <name evidence="8" type="ORF">AOB60_09250</name>
</gene>
<dbReference type="PANTHER" id="PTHR36234">
    <property type="entry name" value="LYSYL ENDOPEPTIDASE"/>
    <property type="match status" value="1"/>
</dbReference>
<keyword evidence="5 6" id="KW-0720">Serine protease</keyword>
<keyword evidence="3" id="KW-0732">Signal</keyword>
<dbReference type="InterPro" id="IPR045432">
    <property type="entry name" value="EAD5"/>
</dbReference>
<dbReference type="EC" id="3.4.21.-" evidence="6"/>
<evidence type="ECO:0000313" key="9">
    <source>
        <dbReference type="Proteomes" id="UP000236047"/>
    </source>
</evidence>
<organism evidence="8 9">
    <name type="scientific">Streptomyces noursei</name>
    <name type="common">Streptomyces albulus</name>
    <dbReference type="NCBI Taxonomy" id="1971"/>
    <lineage>
        <taxon>Bacteria</taxon>
        <taxon>Bacillati</taxon>
        <taxon>Actinomycetota</taxon>
        <taxon>Actinomycetes</taxon>
        <taxon>Kitasatosporales</taxon>
        <taxon>Streptomycetaceae</taxon>
        <taxon>Streptomyces</taxon>
    </lineage>
</organism>
<dbReference type="RefSeq" id="WP_102923416.1">
    <property type="nucleotide sequence ID" value="NZ_LJSN01000002.1"/>
</dbReference>
<proteinExistence type="inferred from homology"/>
<dbReference type="PRINTS" id="PR00839">
    <property type="entry name" value="V8PROTEASE"/>
</dbReference>
<accession>A0A2N8PIT3</accession>
<evidence type="ECO:0000256" key="5">
    <source>
        <dbReference type="ARBA" id="ARBA00022825"/>
    </source>
</evidence>
<evidence type="ECO:0000259" key="7">
    <source>
        <dbReference type="Pfam" id="PF19957"/>
    </source>
</evidence>
<reference evidence="9" key="1">
    <citation type="submission" date="2015-09" db="EMBL/GenBank/DDBJ databases">
        <authorList>
            <person name="Graham D.E."/>
            <person name="Mahan K.M."/>
            <person name="Klingeman D.M."/>
            <person name="Fida T."/>
            <person name="Giannone R.J."/>
            <person name="Hettich R.L."/>
            <person name="Parry R.J."/>
            <person name="Spain J.C."/>
        </authorList>
    </citation>
    <scope>NUCLEOTIDE SEQUENCE [LARGE SCALE GENOMIC DNA]</scope>
    <source>
        <strain evidence="9">JCM 4701</strain>
    </source>
</reference>
<evidence type="ECO:0000256" key="1">
    <source>
        <dbReference type="ARBA" id="ARBA00008764"/>
    </source>
</evidence>
<dbReference type="Proteomes" id="UP000236047">
    <property type="component" value="Unassembled WGS sequence"/>
</dbReference>
<evidence type="ECO:0000256" key="6">
    <source>
        <dbReference type="RuleBase" id="RU004296"/>
    </source>
</evidence>
<dbReference type="Pfam" id="PF19957">
    <property type="entry name" value="EAD5"/>
    <property type="match status" value="1"/>
</dbReference>
<dbReference type="InterPro" id="IPR043504">
    <property type="entry name" value="Peptidase_S1_PA_chymotrypsin"/>
</dbReference>
<dbReference type="Gene3D" id="2.40.10.10">
    <property type="entry name" value="Trypsin-like serine proteases"/>
    <property type="match status" value="2"/>
</dbReference>
<dbReference type="GO" id="GO:0006508">
    <property type="term" value="P:proteolysis"/>
    <property type="evidence" value="ECO:0007669"/>
    <property type="project" value="UniProtKB-KW"/>
</dbReference>
<protein>
    <recommendedName>
        <fullName evidence="6">Serine protease</fullName>
        <ecNumber evidence="6">3.4.21.-</ecNumber>
    </recommendedName>
</protein>
<feature type="domain" description="Effector-associated" evidence="7">
    <location>
        <begin position="4"/>
        <end position="136"/>
    </location>
</feature>
<keyword evidence="2 6" id="KW-0645">Protease</keyword>
<sequence length="385" mass="42017">MTAYLSPDQILQLRDAALESGLTDPGVRPLLFDGIMPRYRGTLPMLAAPMHQLHSDLAQMNQVERLVDGSVPLEIWLRNAVAQTTEAEPLKVFQRALDEVARRAGGEPDILADRPAPEIKEQIVHRDDTVPIGFLRGGDLAGTAVARLKVPPYQDGAPLQPNGFPHAGTGWLIAPALLMTNHHVVNARTGAGAERPLAAPEDLRLQARHTRARFGYDSESGYLDDTDDSAAEEVEVAELVAADPDLDYAVLRLSAPPDRPVLKLARRPLEVADGEYVAVNIIQHPGGQSKRVALRNNLVYETDEHDVRYFTDTRGGSSGSPVLTDDWRVVALHRGTRRVEDVLFQGRTTAFVNVGTQMTSVLRHLETHAPDVHAEITAAQGDGRG</sequence>
<dbReference type="EMBL" id="LJSN01000002">
    <property type="protein sequence ID" value="PNE40935.1"/>
    <property type="molecule type" value="Genomic_DNA"/>
</dbReference>
<keyword evidence="9" id="KW-1185">Reference proteome</keyword>
<dbReference type="GO" id="GO:0008236">
    <property type="term" value="F:serine-type peptidase activity"/>
    <property type="evidence" value="ECO:0007669"/>
    <property type="project" value="UniProtKB-KW"/>
</dbReference>
<dbReference type="Pfam" id="PF13365">
    <property type="entry name" value="Trypsin_2"/>
    <property type="match status" value="1"/>
</dbReference>
<comment type="caution">
    <text evidence="8">The sequence shown here is derived from an EMBL/GenBank/DDBJ whole genome shotgun (WGS) entry which is preliminary data.</text>
</comment>
<evidence type="ECO:0000313" key="8">
    <source>
        <dbReference type="EMBL" id="PNE40935.1"/>
    </source>
</evidence>
<dbReference type="AlphaFoldDB" id="A0A2N8PIT3"/>
<dbReference type="InterPro" id="IPR008256">
    <property type="entry name" value="Peptidase_S1B"/>
</dbReference>
<evidence type="ECO:0000256" key="3">
    <source>
        <dbReference type="ARBA" id="ARBA00022729"/>
    </source>
</evidence>
<dbReference type="InterPro" id="IPR009003">
    <property type="entry name" value="Peptidase_S1_PA"/>
</dbReference>